<keyword evidence="2" id="KW-1185">Reference proteome</keyword>
<feature type="transmembrane region" description="Helical" evidence="1">
    <location>
        <begin position="48"/>
        <end position="72"/>
    </location>
</feature>
<dbReference type="GeneID" id="115812220"/>
<proteinExistence type="predicted"/>
<feature type="transmembrane region" description="Helical" evidence="1">
    <location>
        <begin position="126"/>
        <end position="150"/>
    </location>
</feature>
<name>A0A6J2VFH8_CHACN</name>
<dbReference type="InParanoid" id="A0A6J2VFH8"/>
<accession>A0A6J2VFH8</accession>
<feature type="transmembrane region" description="Helical" evidence="1">
    <location>
        <begin position="7"/>
        <end position="28"/>
    </location>
</feature>
<sequence>MVGRFDCIGFGQLSSGLVSVISGILAFFPVGSNKLWYINWGTKFSAPIWTGVLWEVSYIFSVLCTVASPVQFTIAVLSILLGPYCYYTFSGAVGTGYLAYAVSYPYPYLSFPGLCLEPRHYEWYHLSLQTLDLVTSLVTFVLSLIIIILLTQRMLRSGLVNGSRQRGS</sequence>
<dbReference type="OrthoDB" id="9446700at2759"/>
<keyword evidence="1" id="KW-0812">Transmembrane</keyword>
<dbReference type="Proteomes" id="UP000504632">
    <property type="component" value="Chromosome 5"/>
</dbReference>
<dbReference type="AlphaFoldDB" id="A0A6J2VFH8"/>
<keyword evidence="1" id="KW-1133">Transmembrane helix</keyword>
<reference evidence="3" key="1">
    <citation type="submission" date="2025-08" db="UniProtKB">
        <authorList>
            <consortium name="RefSeq"/>
        </authorList>
    </citation>
    <scope>IDENTIFICATION</scope>
</reference>
<evidence type="ECO:0000313" key="3">
    <source>
        <dbReference type="RefSeq" id="XP_030630563.1"/>
    </source>
</evidence>
<gene>
    <name evidence="3" type="primary">LOC115812220</name>
</gene>
<protein>
    <submittedName>
        <fullName evidence="3">Transmembrane protein 212-like</fullName>
    </submittedName>
</protein>
<feature type="transmembrane region" description="Helical" evidence="1">
    <location>
        <begin position="84"/>
        <end position="106"/>
    </location>
</feature>
<evidence type="ECO:0000256" key="1">
    <source>
        <dbReference type="SAM" id="Phobius"/>
    </source>
</evidence>
<evidence type="ECO:0000313" key="2">
    <source>
        <dbReference type="Proteomes" id="UP000504632"/>
    </source>
</evidence>
<organism evidence="2 3">
    <name type="scientific">Chanos chanos</name>
    <name type="common">Milkfish</name>
    <name type="synonym">Mugil chanos</name>
    <dbReference type="NCBI Taxonomy" id="29144"/>
    <lineage>
        <taxon>Eukaryota</taxon>
        <taxon>Metazoa</taxon>
        <taxon>Chordata</taxon>
        <taxon>Craniata</taxon>
        <taxon>Vertebrata</taxon>
        <taxon>Euteleostomi</taxon>
        <taxon>Actinopterygii</taxon>
        <taxon>Neopterygii</taxon>
        <taxon>Teleostei</taxon>
        <taxon>Ostariophysi</taxon>
        <taxon>Gonorynchiformes</taxon>
        <taxon>Chanidae</taxon>
        <taxon>Chanos</taxon>
    </lineage>
</organism>
<keyword evidence="1" id="KW-0472">Membrane</keyword>
<dbReference type="RefSeq" id="XP_030630563.1">
    <property type="nucleotide sequence ID" value="XM_030774703.1"/>
</dbReference>